<dbReference type="Proteomes" id="UP000078544">
    <property type="component" value="Unassembled WGS sequence"/>
</dbReference>
<evidence type="ECO:0000313" key="3">
    <source>
        <dbReference type="Proteomes" id="UP000078544"/>
    </source>
</evidence>
<name>A0A168EZ46_9HYPO</name>
<feature type="compositionally biased region" description="Low complexity" evidence="1">
    <location>
        <begin position="216"/>
        <end position="228"/>
    </location>
</feature>
<dbReference type="AlphaFoldDB" id="A0A168EZ46"/>
<dbReference type="EMBL" id="AZGY01000003">
    <property type="protein sequence ID" value="KZZ99298.1"/>
    <property type="molecule type" value="Genomic_DNA"/>
</dbReference>
<evidence type="ECO:0000256" key="1">
    <source>
        <dbReference type="SAM" id="MobiDB-lite"/>
    </source>
</evidence>
<reference evidence="2 3" key="1">
    <citation type="journal article" date="2016" name="Genome Biol. Evol.">
        <title>Divergent and convergent evolution of fungal pathogenicity.</title>
        <authorList>
            <person name="Shang Y."/>
            <person name="Xiao G."/>
            <person name="Zheng P."/>
            <person name="Cen K."/>
            <person name="Zhan S."/>
            <person name="Wang C."/>
        </authorList>
    </citation>
    <scope>NUCLEOTIDE SEQUENCE [LARGE SCALE GENOMIC DNA]</scope>
    <source>
        <strain evidence="2 3">RCEF 2490</strain>
    </source>
</reference>
<accession>A0A168EZ46</accession>
<feature type="compositionally biased region" description="Polar residues" evidence="1">
    <location>
        <begin position="247"/>
        <end position="260"/>
    </location>
</feature>
<organism evidence="2 3">
    <name type="scientific">Moelleriella libera RCEF 2490</name>
    <dbReference type="NCBI Taxonomy" id="1081109"/>
    <lineage>
        <taxon>Eukaryota</taxon>
        <taxon>Fungi</taxon>
        <taxon>Dikarya</taxon>
        <taxon>Ascomycota</taxon>
        <taxon>Pezizomycotina</taxon>
        <taxon>Sordariomycetes</taxon>
        <taxon>Hypocreomycetidae</taxon>
        <taxon>Hypocreales</taxon>
        <taxon>Clavicipitaceae</taxon>
        <taxon>Moelleriella</taxon>
    </lineage>
</organism>
<proteinExistence type="predicted"/>
<feature type="compositionally biased region" description="Polar residues" evidence="1">
    <location>
        <begin position="268"/>
        <end position="292"/>
    </location>
</feature>
<gene>
    <name evidence="2" type="ORF">AAL_01870</name>
</gene>
<protein>
    <submittedName>
        <fullName evidence="2">Uncharacterized protein</fullName>
    </submittedName>
</protein>
<comment type="caution">
    <text evidence="2">The sequence shown here is derived from an EMBL/GenBank/DDBJ whole genome shotgun (WGS) entry which is preliminary data.</text>
</comment>
<evidence type="ECO:0000313" key="2">
    <source>
        <dbReference type="EMBL" id="KZZ99298.1"/>
    </source>
</evidence>
<sequence length="366" mass="38536">MNTEKAKDPLDALQSLINDVLVQTGKALRASRRDSQGNLPHSQMQAKLPDTILAFHSALDDIDNQIIQSKSVLLRDLNRLKAEKIATKSPSLPPQPEQSDFPVNIEIDSSPLMIRKEEPSDNAVPLSQHSHGAPLADMGLPDSVASAINIKEENVSLQDRDGAFRANGMPLQPSASMAPVPNMDIKTDPSAGGAGTLSLAHADLNFTDMEFSLAPGSAGSGQQSAGNNSGVGVGGGGGGVPGPNVNQATFNPAQPNTQAGTLGHNPVENVSTASAPEQPFNTAPNLAENHSNSVEDDSKELPDAAFDDIFTGDGQTDGMDFDFSLGDGMGGDTFDDLMNDRDDTFDNMEHGDYDANFFGLDKVEDA</sequence>
<dbReference type="STRING" id="1081109.A0A168EZ46"/>
<feature type="region of interest" description="Disordered" evidence="1">
    <location>
        <begin position="215"/>
        <end position="300"/>
    </location>
</feature>
<dbReference type="OrthoDB" id="5409998at2759"/>
<feature type="compositionally biased region" description="Gly residues" evidence="1">
    <location>
        <begin position="229"/>
        <end position="241"/>
    </location>
</feature>
<keyword evidence="3" id="KW-1185">Reference proteome</keyword>